<dbReference type="InterPro" id="IPR011009">
    <property type="entry name" value="Kinase-like_dom_sf"/>
</dbReference>
<protein>
    <recommendedName>
        <fullName evidence="2">Protein kinase domain-containing protein</fullName>
    </recommendedName>
</protein>
<sequence>MINSTHTKDNKSKDPPSKLTRTDRRYWKRKKAWLRRKAAWARKLDQAAKLSTNSNTNSKRNKHRPTRSPRSSPKSTQSTDKNNKHKQHQPATLKPSSLSLSQDLVGNHNATFLMNNIKQYAATKRVRFVQHSRSASRLPTDAEGSFKDIRYVDSNRVIQTFRDMTVTQCTMEIVSLLTLKNQPYIGNILQILHDDTKNHLIGLSMQRYEQTLKQYTHQNRLTPHQKLNLIRQMLLSVQCIHRHGIAHRDISEVNFMVDRGTLLADGSVASLVYLIDFGKATFTRPEDVKRWWIQPNGHDNSTTQYEDEVIPADATALDSWCAQLPWISIKPDHGYRCYRSIQTLPRNRTDHGVLPWLVDPMAEDMYSITVLIWKVFTESAPWRGVIDTDLPALRDMVNSDEAIEFNVKRDVPGVLSRELLLMCLKFAPEDRATATTLLDWIDTPHISAGLLEEWGSYHGVTSSRNKRRKMPSSK</sequence>
<gene>
    <name evidence="3" type="primary">ABSGL_11105.1 scaffold 12129</name>
</gene>
<feature type="compositionally biased region" description="Basic and acidic residues" evidence="1">
    <location>
        <begin position="1"/>
        <end position="25"/>
    </location>
</feature>
<dbReference type="SMART" id="SM00220">
    <property type="entry name" value="S_TKc"/>
    <property type="match status" value="1"/>
</dbReference>
<dbReference type="Gene3D" id="1.10.510.10">
    <property type="entry name" value="Transferase(Phosphotransferase) domain 1"/>
    <property type="match status" value="1"/>
</dbReference>
<dbReference type="OrthoDB" id="4062651at2759"/>
<dbReference type="AlphaFoldDB" id="A0A163JX57"/>
<dbReference type="Pfam" id="PF00069">
    <property type="entry name" value="Pkinase"/>
    <property type="match status" value="1"/>
</dbReference>
<dbReference type="GO" id="GO:0044773">
    <property type="term" value="P:mitotic DNA damage checkpoint signaling"/>
    <property type="evidence" value="ECO:0007669"/>
    <property type="project" value="TreeGrafter"/>
</dbReference>
<organism evidence="3">
    <name type="scientific">Absidia glauca</name>
    <name type="common">Pin mould</name>
    <dbReference type="NCBI Taxonomy" id="4829"/>
    <lineage>
        <taxon>Eukaryota</taxon>
        <taxon>Fungi</taxon>
        <taxon>Fungi incertae sedis</taxon>
        <taxon>Mucoromycota</taxon>
        <taxon>Mucoromycotina</taxon>
        <taxon>Mucoromycetes</taxon>
        <taxon>Mucorales</taxon>
        <taxon>Cunninghamellaceae</taxon>
        <taxon>Absidia</taxon>
    </lineage>
</organism>
<dbReference type="GO" id="GO:0004674">
    <property type="term" value="F:protein serine/threonine kinase activity"/>
    <property type="evidence" value="ECO:0007669"/>
    <property type="project" value="TreeGrafter"/>
</dbReference>
<evidence type="ECO:0000259" key="2">
    <source>
        <dbReference type="PROSITE" id="PS50011"/>
    </source>
</evidence>
<name>A0A163JX57_ABSGL</name>
<dbReference type="InterPro" id="IPR000719">
    <property type="entry name" value="Prot_kinase_dom"/>
</dbReference>
<feature type="compositionally biased region" description="Low complexity" evidence="1">
    <location>
        <begin position="68"/>
        <end position="79"/>
    </location>
</feature>
<keyword evidence="4" id="KW-1185">Reference proteome</keyword>
<accession>A0A163JX57</accession>
<evidence type="ECO:0000256" key="1">
    <source>
        <dbReference type="SAM" id="MobiDB-lite"/>
    </source>
</evidence>
<dbReference type="PANTHER" id="PTHR44167:SF24">
    <property type="entry name" value="SERINE_THREONINE-PROTEIN KINASE CHK2"/>
    <property type="match status" value="1"/>
</dbReference>
<feature type="region of interest" description="Disordered" evidence="1">
    <location>
        <begin position="1"/>
        <end position="96"/>
    </location>
</feature>
<feature type="compositionally biased region" description="Basic residues" evidence="1">
    <location>
        <begin position="26"/>
        <end position="40"/>
    </location>
</feature>
<reference evidence="3" key="1">
    <citation type="submission" date="2016-04" db="EMBL/GenBank/DDBJ databases">
        <authorList>
            <person name="Evans L.H."/>
            <person name="Alamgir A."/>
            <person name="Owens N."/>
            <person name="Weber N.D."/>
            <person name="Virtaneva K."/>
            <person name="Barbian K."/>
            <person name="Babar A."/>
            <person name="Rosenke K."/>
        </authorList>
    </citation>
    <scope>NUCLEOTIDE SEQUENCE [LARGE SCALE GENOMIC DNA]</scope>
    <source>
        <strain evidence="3">CBS 101.48</strain>
    </source>
</reference>
<dbReference type="GO" id="GO:0005524">
    <property type="term" value="F:ATP binding"/>
    <property type="evidence" value="ECO:0007669"/>
    <property type="project" value="InterPro"/>
</dbReference>
<dbReference type="SUPFAM" id="SSF56112">
    <property type="entry name" value="Protein kinase-like (PK-like)"/>
    <property type="match status" value="1"/>
</dbReference>
<dbReference type="STRING" id="4829.A0A163JX57"/>
<dbReference type="GO" id="GO:0005634">
    <property type="term" value="C:nucleus"/>
    <property type="evidence" value="ECO:0007669"/>
    <property type="project" value="TreeGrafter"/>
</dbReference>
<dbReference type="GO" id="GO:0005737">
    <property type="term" value="C:cytoplasm"/>
    <property type="evidence" value="ECO:0007669"/>
    <property type="project" value="TreeGrafter"/>
</dbReference>
<dbReference type="PROSITE" id="PS50011">
    <property type="entry name" value="PROTEIN_KINASE_DOM"/>
    <property type="match status" value="1"/>
</dbReference>
<evidence type="ECO:0000313" key="3">
    <source>
        <dbReference type="EMBL" id="SAM05236.1"/>
    </source>
</evidence>
<proteinExistence type="predicted"/>
<dbReference type="EMBL" id="LT554433">
    <property type="protein sequence ID" value="SAM05236.1"/>
    <property type="molecule type" value="Genomic_DNA"/>
</dbReference>
<dbReference type="PANTHER" id="PTHR44167">
    <property type="entry name" value="OVARIAN-SPECIFIC SERINE/THREONINE-PROTEIN KINASE LOK-RELATED"/>
    <property type="match status" value="1"/>
</dbReference>
<evidence type="ECO:0000313" key="4">
    <source>
        <dbReference type="Proteomes" id="UP000078561"/>
    </source>
</evidence>
<feature type="domain" description="Protein kinase" evidence="2">
    <location>
        <begin position="135"/>
        <end position="446"/>
    </location>
</feature>
<dbReference type="Proteomes" id="UP000078561">
    <property type="component" value="Unassembled WGS sequence"/>
</dbReference>
<dbReference type="InParanoid" id="A0A163JX57"/>